<evidence type="ECO:0000256" key="7">
    <source>
        <dbReference type="ARBA" id="ARBA00023136"/>
    </source>
</evidence>
<evidence type="ECO:0000313" key="10">
    <source>
        <dbReference type="EMBL" id="QKX50904.1"/>
    </source>
</evidence>
<evidence type="ECO:0000313" key="11">
    <source>
        <dbReference type="Proteomes" id="UP000509222"/>
    </source>
</evidence>
<dbReference type="PANTHER" id="PTHR19139">
    <property type="entry name" value="AQUAPORIN TRANSPORTER"/>
    <property type="match status" value="1"/>
</dbReference>
<gene>
    <name evidence="10" type="ORF">HF394_10105</name>
</gene>
<feature type="transmembrane region" description="Helical" evidence="9">
    <location>
        <begin position="36"/>
        <end position="57"/>
    </location>
</feature>
<keyword evidence="4" id="KW-1003">Cell membrane</keyword>
<feature type="transmembrane region" description="Helical" evidence="9">
    <location>
        <begin position="84"/>
        <end position="106"/>
    </location>
</feature>
<dbReference type="PRINTS" id="PR00783">
    <property type="entry name" value="MINTRINSICP"/>
</dbReference>
<evidence type="ECO:0000256" key="8">
    <source>
        <dbReference type="RuleBase" id="RU000477"/>
    </source>
</evidence>
<dbReference type="AlphaFoldDB" id="A0A7H8QA35"/>
<evidence type="ECO:0000256" key="6">
    <source>
        <dbReference type="ARBA" id="ARBA00022989"/>
    </source>
</evidence>
<keyword evidence="5 8" id="KW-0812">Transmembrane</keyword>
<keyword evidence="11" id="KW-1185">Reference proteome</keyword>
<evidence type="ECO:0000256" key="9">
    <source>
        <dbReference type="SAM" id="Phobius"/>
    </source>
</evidence>
<keyword evidence="7 9" id="KW-0472">Membrane</keyword>
<feature type="transmembrane region" description="Helical" evidence="9">
    <location>
        <begin position="161"/>
        <end position="180"/>
    </location>
</feature>
<dbReference type="GO" id="GO:0015250">
    <property type="term" value="F:water channel activity"/>
    <property type="evidence" value="ECO:0007669"/>
    <property type="project" value="TreeGrafter"/>
</dbReference>
<dbReference type="Gene3D" id="1.20.1080.10">
    <property type="entry name" value="Glycerol uptake facilitator protein"/>
    <property type="match status" value="1"/>
</dbReference>
<feature type="transmembrane region" description="Helical" evidence="9">
    <location>
        <begin position="126"/>
        <end position="149"/>
    </location>
</feature>
<feature type="transmembrane region" description="Helical" evidence="9">
    <location>
        <begin position="200"/>
        <end position="222"/>
    </location>
</feature>
<name>A0A7H8QA35_9BACL</name>
<proteinExistence type="inferred from homology"/>
<keyword evidence="3 8" id="KW-0813">Transport</keyword>
<dbReference type="InterPro" id="IPR034294">
    <property type="entry name" value="Aquaporin_transptr"/>
</dbReference>
<evidence type="ECO:0000256" key="1">
    <source>
        <dbReference type="ARBA" id="ARBA00004651"/>
    </source>
</evidence>
<dbReference type="EMBL" id="CP051177">
    <property type="protein sequence ID" value="QKX50904.1"/>
    <property type="molecule type" value="Genomic_DNA"/>
</dbReference>
<organism evidence="10 11">
    <name type="scientific">Planococcus glaciei</name>
    <dbReference type="NCBI Taxonomy" id="459472"/>
    <lineage>
        <taxon>Bacteria</taxon>
        <taxon>Bacillati</taxon>
        <taxon>Bacillota</taxon>
        <taxon>Bacilli</taxon>
        <taxon>Bacillales</taxon>
        <taxon>Caryophanaceae</taxon>
        <taxon>Planococcus</taxon>
    </lineage>
</organism>
<comment type="subcellular location">
    <subcellularLocation>
        <location evidence="1">Cell membrane</location>
        <topology evidence="1">Multi-pass membrane protein</topology>
    </subcellularLocation>
</comment>
<dbReference type="RefSeq" id="WP_036812198.1">
    <property type="nucleotide sequence ID" value="NZ_CP051177.1"/>
</dbReference>
<dbReference type="InterPro" id="IPR023271">
    <property type="entry name" value="Aquaporin-like"/>
</dbReference>
<evidence type="ECO:0000256" key="2">
    <source>
        <dbReference type="ARBA" id="ARBA00006175"/>
    </source>
</evidence>
<sequence>MKKYLAEFIGTFILVFLGTGTAVVLGGYTGGTDTGFLGVAAIALAFGLSIVAAAYAIGHISGCHVNPAVSLAVWMSGNLTAKEFGGYVIAQVVGAFAGSTFLAFVIANSTSLEGYGANGYGELSAVGLNLIGALGVEVILTFIFVLAILGVTSSKATSHMGGIVIGLTLTLVHIIGVPLTGTSVNPARSLAPAVFAGGDALAQVWVFLLAPLAGAALAALVFKSFFTVKEETGLEVAGDERLDGARDSRHDKTRR</sequence>
<dbReference type="Pfam" id="PF00230">
    <property type="entry name" value="MIP"/>
    <property type="match status" value="1"/>
</dbReference>
<accession>A0A7H8QA35</accession>
<protein>
    <submittedName>
        <fullName evidence="10">Aquaporin</fullName>
    </submittedName>
</protein>
<dbReference type="PROSITE" id="PS00221">
    <property type="entry name" value="MIP"/>
    <property type="match status" value="1"/>
</dbReference>
<keyword evidence="6 9" id="KW-1133">Transmembrane helix</keyword>
<evidence type="ECO:0000256" key="3">
    <source>
        <dbReference type="ARBA" id="ARBA00022448"/>
    </source>
</evidence>
<dbReference type="InterPro" id="IPR022357">
    <property type="entry name" value="MIP_CS"/>
</dbReference>
<dbReference type="GO" id="GO:0005886">
    <property type="term" value="C:plasma membrane"/>
    <property type="evidence" value="ECO:0007669"/>
    <property type="project" value="UniProtKB-SubCell"/>
</dbReference>
<feature type="transmembrane region" description="Helical" evidence="9">
    <location>
        <begin position="12"/>
        <end position="30"/>
    </location>
</feature>
<comment type="similarity">
    <text evidence="2 8">Belongs to the MIP/aquaporin (TC 1.A.8) family.</text>
</comment>
<dbReference type="PANTHER" id="PTHR19139:SF199">
    <property type="entry name" value="MIP17260P"/>
    <property type="match status" value="1"/>
</dbReference>
<dbReference type="InterPro" id="IPR000425">
    <property type="entry name" value="MIP"/>
</dbReference>
<reference evidence="11" key="1">
    <citation type="submission" date="2020-06" db="EMBL/GenBank/DDBJ databases">
        <title>Isolation of Planomicrobium glaciei.</title>
        <authorList>
            <person name="Malisova L."/>
            <person name="Safrankova R."/>
            <person name="Jakubu V."/>
            <person name="Spanelova P."/>
        </authorList>
    </citation>
    <scope>NUCLEOTIDE SEQUENCE [LARGE SCALE GENOMIC DNA]</scope>
    <source>
        <strain evidence="11">NRL-ATB46093</strain>
    </source>
</reference>
<evidence type="ECO:0000256" key="5">
    <source>
        <dbReference type="ARBA" id="ARBA00022692"/>
    </source>
</evidence>
<evidence type="ECO:0000256" key="4">
    <source>
        <dbReference type="ARBA" id="ARBA00022475"/>
    </source>
</evidence>
<dbReference type="SUPFAM" id="SSF81338">
    <property type="entry name" value="Aquaporin-like"/>
    <property type="match status" value="1"/>
</dbReference>
<dbReference type="Proteomes" id="UP000509222">
    <property type="component" value="Chromosome"/>
</dbReference>